<feature type="compositionally biased region" description="Basic residues" evidence="1">
    <location>
        <begin position="500"/>
        <end position="524"/>
    </location>
</feature>
<feature type="compositionally biased region" description="Basic and acidic residues" evidence="1">
    <location>
        <begin position="683"/>
        <end position="695"/>
    </location>
</feature>
<feature type="compositionally biased region" description="Acidic residues" evidence="1">
    <location>
        <begin position="380"/>
        <end position="393"/>
    </location>
</feature>
<feature type="region of interest" description="Disordered" evidence="1">
    <location>
        <begin position="85"/>
        <end position="224"/>
    </location>
</feature>
<comment type="caution">
    <text evidence="2">The sequence shown here is derived from an EMBL/GenBank/DDBJ whole genome shotgun (WGS) entry which is preliminary data.</text>
</comment>
<feature type="compositionally biased region" description="Basic and acidic residues" evidence="1">
    <location>
        <begin position="466"/>
        <end position="478"/>
    </location>
</feature>
<evidence type="ECO:0000256" key="1">
    <source>
        <dbReference type="SAM" id="MobiDB-lite"/>
    </source>
</evidence>
<feature type="compositionally biased region" description="Basic and acidic residues" evidence="1">
    <location>
        <begin position="131"/>
        <end position="161"/>
    </location>
</feature>
<dbReference type="EMBL" id="CAKOGP040001881">
    <property type="protein sequence ID" value="CAJ1955147.1"/>
    <property type="molecule type" value="Genomic_DNA"/>
</dbReference>
<name>A0AAD2JJA2_9STRA</name>
<feature type="region of interest" description="Disordered" evidence="1">
    <location>
        <begin position="16"/>
        <end position="36"/>
    </location>
</feature>
<feature type="compositionally biased region" description="Acidic residues" evidence="1">
    <location>
        <begin position="357"/>
        <end position="373"/>
    </location>
</feature>
<feature type="region of interest" description="Disordered" evidence="1">
    <location>
        <begin position="450"/>
        <end position="579"/>
    </location>
</feature>
<proteinExistence type="predicted"/>
<feature type="compositionally biased region" description="Acidic residues" evidence="1">
    <location>
        <begin position="162"/>
        <end position="175"/>
    </location>
</feature>
<feature type="compositionally biased region" description="Polar residues" evidence="1">
    <location>
        <begin position="120"/>
        <end position="130"/>
    </location>
</feature>
<feature type="region of interest" description="Disordered" evidence="1">
    <location>
        <begin position="630"/>
        <end position="703"/>
    </location>
</feature>
<keyword evidence="3" id="KW-1185">Reference proteome</keyword>
<feature type="compositionally biased region" description="Basic and acidic residues" evidence="1">
    <location>
        <begin position="190"/>
        <end position="208"/>
    </location>
</feature>
<dbReference type="Proteomes" id="UP001295423">
    <property type="component" value="Unassembled WGS sequence"/>
</dbReference>
<evidence type="ECO:0000313" key="2">
    <source>
        <dbReference type="EMBL" id="CAJ1955147.1"/>
    </source>
</evidence>
<feature type="compositionally biased region" description="Basic and acidic residues" evidence="1">
    <location>
        <begin position="560"/>
        <end position="569"/>
    </location>
</feature>
<sequence length="757" mass="83860">MRETLGEVALNRQDNEKDIPFFAPESEDISDGEESVHPALKDAGILCEGQEAMWVEDDVSEIFRRASSDDKYESKRKNTFKLFRGKRKAQKAVVLLPPQPVDKEDVENQENQPAPENNDDQAPNNMNESHNSLDGDEQKLREEEMKEKEGSNVDEDPKFESAEETNEQEQEEDVEDVVHGSIDIPDEILEEMHLQGEDAVERARKDLDSEGSDSKSQISSLGLTTDSLGLEEEYGVEMNIPSSGKAVEIVGTGPMILEPETIMQADEKEGKDSNGKKAKWGLLRMFKSKPKHQKVSSNSTEDVPLEKIEAVESETEGTSSGPTLNEPETSASIPVDDSSYHEPDRYSVAAPKAALADDMEECDSFSDDEEEAPDSFHQSEEDEDKEEEDDDVDDRYRIGPPKKSNSESNDGESVVSVEQEMIPNRAEDRKPVISLQIDCHEEATVVNNVDPSVENADGPPSVHNSPELRVDEVDKVDDIAEQEEENLTANEATIRDEKTTKRKSKFGGIFGRRKTKIAGKKTSRVQKASKASKADESLSMEADEMVKNQPPNPSSNPSKTPKEPKRAERSPVASIKGDSMTVIANAISKGALMAVESNLETEGTIKSRRLRTRADSSKDVIDLIRERTQKYNGKRQDPLDSSNIGLRMSMSKDPSGTALSEPKTEQKERKSLMHLAPTPRAKKTVDEKLNEEHPSSEISHQQQITERLYGNSEGKSNVRPATKVSNIEDLLKGVSTDPTVDSVVSDEKETNVVVAAI</sequence>
<dbReference type="AlphaFoldDB" id="A0AAD2JJA2"/>
<evidence type="ECO:0000313" key="3">
    <source>
        <dbReference type="Proteomes" id="UP001295423"/>
    </source>
</evidence>
<reference evidence="2" key="1">
    <citation type="submission" date="2023-08" db="EMBL/GenBank/DDBJ databases">
        <authorList>
            <person name="Audoor S."/>
            <person name="Bilcke G."/>
        </authorList>
    </citation>
    <scope>NUCLEOTIDE SEQUENCE</scope>
</reference>
<feature type="region of interest" description="Disordered" evidence="1">
    <location>
        <begin position="289"/>
        <end position="429"/>
    </location>
</feature>
<feature type="compositionally biased region" description="Basic and acidic residues" evidence="1">
    <location>
        <begin position="662"/>
        <end position="671"/>
    </location>
</feature>
<organism evidence="2 3">
    <name type="scientific">Cylindrotheca closterium</name>
    <dbReference type="NCBI Taxonomy" id="2856"/>
    <lineage>
        <taxon>Eukaryota</taxon>
        <taxon>Sar</taxon>
        <taxon>Stramenopiles</taxon>
        <taxon>Ochrophyta</taxon>
        <taxon>Bacillariophyta</taxon>
        <taxon>Bacillariophyceae</taxon>
        <taxon>Bacillariophycidae</taxon>
        <taxon>Bacillariales</taxon>
        <taxon>Bacillariaceae</taxon>
        <taxon>Cylindrotheca</taxon>
    </lineage>
</organism>
<gene>
    <name evidence="2" type="ORF">CYCCA115_LOCUS15607</name>
</gene>
<protein>
    <submittedName>
        <fullName evidence="2">Uncharacterized protein</fullName>
    </submittedName>
</protein>
<feature type="compositionally biased region" description="Polar residues" evidence="1">
    <location>
        <begin position="316"/>
        <end position="332"/>
    </location>
</feature>
<accession>A0AAD2JJA2</accession>